<sequence length="340" mass="36075">MLSRAGAARRSTALPDARAARRYRLVVGVLSGLALLVAFGLLAWDNPMPIGSTGFWRIAELRATSVAVIVVVAFCQAVATVSFQTVTANRILTPSIMGFESLYRLVQTGAVFAFGIAGVTVVRGVGQFLAQVALMVGFAALLYGALLTGRRANLHVMLLIGIILGGGLGALATFLQRLLTPTEFDVLTARLIGSVANAEADYLPVAVPLAVVAGGLLWLRSARLNVLGLGRETAVNLGLHQRRETIVVLLLVSVLMAVSTALVGPMTFFGFLVAMIAYQLADTFDHRLLFPVAWLTGVVVLGGAYFLLRNVFYAQGAVGVIIEVVGGSFFLVHLLRKGRL</sequence>
<keyword evidence="1" id="KW-1133">Transmembrane helix</keyword>
<dbReference type="Pfam" id="PF01032">
    <property type="entry name" value="FecCD"/>
    <property type="match status" value="1"/>
</dbReference>
<keyword evidence="1" id="KW-0472">Membrane</keyword>
<evidence type="ECO:0000313" key="3">
    <source>
        <dbReference type="Proteomes" id="UP000694300"/>
    </source>
</evidence>
<protein>
    <submittedName>
        <fullName evidence="2">Iron chelate uptake ABC transporter family permease subunit</fullName>
    </submittedName>
</protein>
<name>A0ABS6U3A4_9PSEU</name>
<comment type="caution">
    <text evidence="2">The sequence shown here is derived from an EMBL/GenBank/DDBJ whole genome shotgun (WGS) entry which is preliminary data.</text>
</comment>
<keyword evidence="1" id="KW-0812">Transmembrane</keyword>
<evidence type="ECO:0000313" key="2">
    <source>
        <dbReference type="EMBL" id="MBW0126700.1"/>
    </source>
</evidence>
<accession>A0ABS6U3A4</accession>
<feature type="transmembrane region" description="Helical" evidence="1">
    <location>
        <begin position="25"/>
        <end position="44"/>
    </location>
</feature>
<dbReference type="EMBL" id="JADQDF010000001">
    <property type="protein sequence ID" value="MBW0126700.1"/>
    <property type="molecule type" value="Genomic_DNA"/>
</dbReference>
<organism evidence="2 3">
    <name type="scientific">Pseudonocardia oceani</name>
    <dbReference type="NCBI Taxonomy" id="2792013"/>
    <lineage>
        <taxon>Bacteria</taxon>
        <taxon>Bacillati</taxon>
        <taxon>Actinomycetota</taxon>
        <taxon>Actinomycetes</taxon>
        <taxon>Pseudonocardiales</taxon>
        <taxon>Pseudonocardiaceae</taxon>
        <taxon>Pseudonocardia</taxon>
    </lineage>
</organism>
<dbReference type="InterPro" id="IPR000522">
    <property type="entry name" value="ABC_transptr_permease_BtuC"/>
</dbReference>
<evidence type="ECO:0000256" key="1">
    <source>
        <dbReference type="SAM" id="Phobius"/>
    </source>
</evidence>
<feature type="transmembrane region" description="Helical" evidence="1">
    <location>
        <begin position="64"/>
        <end position="81"/>
    </location>
</feature>
<feature type="transmembrane region" description="Helical" evidence="1">
    <location>
        <begin position="102"/>
        <end position="122"/>
    </location>
</feature>
<feature type="transmembrane region" description="Helical" evidence="1">
    <location>
        <begin position="128"/>
        <end position="147"/>
    </location>
</feature>
<feature type="transmembrane region" description="Helical" evidence="1">
    <location>
        <begin position="288"/>
        <end position="308"/>
    </location>
</feature>
<feature type="transmembrane region" description="Helical" evidence="1">
    <location>
        <begin position="246"/>
        <end position="276"/>
    </location>
</feature>
<proteinExistence type="predicted"/>
<feature type="transmembrane region" description="Helical" evidence="1">
    <location>
        <begin position="314"/>
        <end position="335"/>
    </location>
</feature>
<gene>
    <name evidence="2" type="ORF">I4I82_03265</name>
</gene>
<feature type="transmembrane region" description="Helical" evidence="1">
    <location>
        <begin position="154"/>
        <end position="175"/>
    </location>
</feature>
<dbReference type="PANTHER" id="PTHR30472">
    <property type="entry name" value="FERRIC ENTEROBACTIN TRANSPORT SYSTEM PERMEASE PROTEIN"/>
    <property type="match status" value="1"/>
</dbReference>
<keyword evidence="3" id="KW-1185">Reference proteome</keyword>
<dbReference type="Proteomes" id="UP000694300">
    <property type="component" value="Unassembled WGS sequence"/>
</dbReference>
<dbReference type="PANTHER" id="PTHR30472:SF19">
    <property type="entry name" value="PETROBACTIN IMPORT SYSTEM PERMEASE PROTEIN YCLO"/>
    <property type="match status" value="1"/>
</dbReference>
<reference evidence="2 3" key="1">
    <citation type="submission" date="2020-11" db="EMBL/GenBank/DDBJ databases">
        <title>Pseudonocardia abyssalis sp. nov. and Pseudonocardia oceani sp. nov., description and phylogenomic analysis of two novel actinomycetes isolated from the deep Southern Ocean.</title>
        <authorList>
            <person name="Parra J."/>
        </authorList>
    </citation>
    <scope>NUCLEOTIDE SEQUENCE [LARGE SCALE GENOMIC DNA]</scope>
    <source>
        <strain evidence="3">KRD185</strain>
    </source>
</reference>